<evidence type="ECO:0000313" key="15">
    <source>
        <dbReference type="EMBL" id="NDL66574.1"/>
    </source>
</evidence>
<evidence type="ECO:0000256" key="1">
    <source>
        <dbReference type="ARBA" id="ARBA00004651"/>
    </source>
</evidence>
<keyword evidence="9 13" id="KW-1133">Transmembrane helix</keyword>
<dbReference type="SMART" id="SM00304">
    <property type="entry name" value="HAMP"/>
    <property type="match status" value="1"/>
</dbReference>
<dbReference type="SUPFAM" id="SSF158472">
    <property type="entry name" value="HAMP domain-like"/>
    <property type="match status" value="1"/>
</dbReference>
<sequence>MRKQRTSSVRKKLIGIGFLLIAVPIISIIVTYSITVKEIIKNKYTQTAIQSVYETSEKLDYLLSDLQKFSTAITSNSELLQLLENRKEASYEDFNQVLRGFITSRSDVELIELVAHGVRYSAGVNRIDKGLLMDATLKNSKGQPLWFPTRSEEIQILSGRFEKNYFTLARKIIDFNTLKDQGYLVLYFEEALLKQAYAGLVDDEGAEVLICDGEGQILSASNEKRIGGSILEEPYFRQALLDPAGQDFVEYQGNVDQVVIHSTISSNGWKLIKTISTDYLYAEMNRIQAAFVWGGLFYVLVIIGFMLFFSFKYTEPLIRMQGVMKQVEKGDLTARTEVKSDDEIGELGKSLNQMIAEMQNLIHRLVREEQEKKEVELEALHAQINPHFLYNTLNTIKWMAKIQGNLSVSKAITALVKLLRISINLGRDMISLGEEVDYVRNYIVIQELRFNEGIHVVYDLEERTQDIMVPKLILQPIVENSILYGITEEHPELHIHVRSFLQESELVVEIQDDGPGIEEATLNQLLTSKTSKDKFSRVGLNNVDQRIRLHCGQQYGLEIDTEPGKGTRVVVRLSAGMVGMKAE</sequence>
<accession>A0A7X5KLD2</accession>
<proteinExistence type="predicted"/>
<evidence type="ECO:0000256" key="11">
    <source>
        <dbReference type="ARBA" id="ARBA00023136"/>
    </source>
</evidence>
<keyword evidence="8" id="KW-0067">ATP-binding</keyword>
<dbReference type="SMART" id="SM00387">
    <property type="entry name" value="HATPase_c"/>
    <property type="match status" value="1"/>
</dbReference>
<evidence type="ECO:0000256" key="5">
    <source>
        <dbReference type="ARBA" id="ARBA00022692"/>
    </source>
</evidence>
<dbReference type="InterPro" id="IPR010559">
    <property type="entry name" value="Sig_transdc_His_kin_internal"/>
</dbReference>
<evidence type="ECO:0000256" key="12">
    <source>
        <dbReference type="SAM" id="Coils"/>
    </source>
</evidence>
<dbReference type="Gene3D" id="3.30.565.10">
    <property type="entry name" value="Histidine kinase-like ATPase, C-terminal domain"/>
    <property type="match status" value="1"/>
</dbReference>
<keyword evidence="11 13" id="KW-0472">Membrane</keyword>
<dbReference type="InterPro" id="IPR036890">
    <property type="entry name" value="HATPase_C_sf"/>
</dbReference>
<dbReference type="SUPFAM" id="SSF55874">
    <property type="entry name" value="ATPase domain of HSP90 chaperone/DNA topoisomerase II/histidine kinase"/>
    <property type="match status" value="1"/>
</dbReference>
<dbReference type="GO" id="GO:0000155">
    <property type="term" value="F:phosphorelay sensor kinase activity"/>
    <property type="evidence" value="ECO:0007669"/>
    <property type="project" value="InterPro"/>
</dbReference>
<dbReference type="InterPro" id="IPR050640">
    <property type="entry name" value="Bact_2-comp_sensor_kinase"/>
</dbReference>
<feature type="coiled-coil region" evidence="12">
    <location>
        <begin position="351"/>
        <end position="385"/>
    </location>
</feature>
<reference evidence="15 16" key="1">
    <citation type="submission" date="2020-01" db="EMBL/GenBank/DDBJ databases">
        <title>Anaeroalcalibacter tamaniensis gen. nov., sp. nov., moderately halophilic strictly anaerobic fermenter bacterium from mud volcano of Taman peninsula.</title>
        <authorList>
            <person name="Frolova A."/>
            <person name="Merkel A.Y."/>
            <person name="Slobodkin A.I."/>
        </authorList>
    </citation>
    <scope>NUCLEOTIDE SEQUENCE [LARGE SCALE GENOMIC DNA]</scope>
    <source>
        <strain evidence="15 16">F-3ap</strain>
    </source>
</reference>
<dbReference type="InterPro" id="IPR003660">
    <property type="entry name" value="HAMP_dom"/>
</dbReference>
<dbReference type="RefSeq" id="WP_162369305.1">
    <property type="nucleotide sequence ID" value="NZ_JAAEEH010000004.1"/>
</dbReference>
<dbReference type="PANTHER" id="PTHR34220">
    <property type="entry name" value="SENSOR HISTIDINE KINASE YPDA"/>
    <property type="match status" value="1"/>
</dbReference>
<evidence type="ECO:0000256" key="10">
    <source>
        <dbReference type="ARBA" id="ARBA00023012"/>
    </source>
</evidence>
<dbReference type="Pfam" id="PF00672">
    <property type="entry name" value="HAMP"/>
    <property type="match status" value="1"/>
</dbReference>
<keyword evidence="10" id="KW-0902">Two-component regulatory system</keyword>
<evidence type="ECO:0000256" key="9">
    <source>
        <dbReference type="ARBA" id="ARBA00022989"/>
    </source>
</evidence>
<evidence type="ECO:0000256" key="8">
    <source>
        <dbReference type="ARBA" id="ARBA00022840"/>
    </source>
</evidence>
<evidence type="ECO:0000259" key="14">
    <source>
        <dbReference type="PROSITE" id="PS50885"/>
    </source>
</evidence>
<dbReference type="AlphaFoldDB" id="A0A7X5KLD2"/>
<feature type="transmembrane region" description="Helical" evidence="13">
    <location>
        <begin position="290"/>
        <end position="311"/>
    </location>
</feature>
<dbReference type="PANTHER" id="PTHR34220:SF11">
    <property type="entry name" value="SENSOR PROTEIN KINASE HPTS"/>
    <property type="match status" value="1"/>
</dbReference>
<gene>
    <name evidence="15" type="ORF">GXN74_02265</name>
</gene>
<organism evidence="15 16">
    <name type="scientific">Anaerotalea alkaliphila</name>
    <dbReference type="NCBI Taxonomy" id="2662126"/>
    <lineage>
        <taxon>Bacteria</taxon>
        <taxon>Bacillati</taxon>
        <taxon>Bacillota</taxon>
        <taxon>Clostridia</taxon>
        <taxon>Eubacteriales</taxon>
        <taxon>Anaerotalea</taxon>
    </lineage>
</organism>
<keyword evidence="7 15" id="KW-0418">Kinase</keyword>
<evidence type="ECO:0000256" key="13">
    <source>
        <dbReference type="SAM" id="Phobius"/>
    </source>
</evidence>
<evidence type="ECO:0000256" key="4">
    <source>
        <dbReference type="ARBA" id="ARBA00022679"/>
    </source>
</evidence>
<keyword evidence="3" id="KW-0597">Phosphoprotein</keyword>
<dbReference type="Pfam" id="PF02518">
    <property type="entry name" value="HATPase_c"/>
    <property type="match status" value="1"/>
</dbReference>
<protein>
    <submittedName>
        <fullName evidence="15">Sensor histidine kinase</fullName>
    </submittedName>
</protein>
<name>A0A7X5KLD2_9FIRM</name>
<dbReference type="PROSITE" id="PS50885">
    <property type="entry name" value="HAMP"/>
    <property type="match status" value="1"/>
</dbReference>
<keyword evidence="4" id="KW-0808">Transferase</keyword>
<evidence type="ECO:0000256" key="3">
    <source>
        <dbReference type="ARBA" id="ARBA00022553"/>
    </source>
</evidence>
<keyword evidence="6" id="KW-0547">Nucleotide-binding</keyword>
<keyword evidence="16" id="KW-1185">Reference proteome</keyword>
<feature type="domain" description="HAMP" evidence="14">
    <location>
        <begin position="314"/>
        <end position="363"/>
    </location>
</feature>
<dbReference type="GO" id="GO:0005886">
    <property type="term" value="C:plasma membrane"/>
    <property type="evidence" value="ECO:0007669"/>
    <property type="project" value="UniProtKB-SubCell"/>
</dbReference>
<dbReference type="Proteomes" id="UP000461585">
    <property type="component" value="Unassembled WGS sequence"/>
</dbReference>
<evidence type="ECO:0000256" key="6">
    <source>
        <dbReference type="ARBA" id="ARBA00022741"/>
    </source>
</evidence>
<dbReference type="CDD" id="cd06225">
    <property type="entry name" value="HAMP"/>
    <property type="match status" value="1"/>
</dbReference>
<keyword evidence="5 13" id="KW-0812">Transmembrane</keyword>
<comment type="subcellular location">
    <subcellularLocation>
        <location evidence="1">Cell membrane</location>
        <topology evidence="1">Multi-pass membrane protein</topology>
    </subcellularLocation>
</comment>
<dbReference type="EMBL" id="JAAEEH010000004">
    <property type="protein sequence ID" value="NDL66574.1"/>
    <property type="molecule type" value="Genomic_DNA"/>
</dbReference>
<evidence type="ECO:0000256" key="7">
    <source>
        <dbReference type="ARBA" id="ARBA00022777"/>
    </source>
</evidence>
<keyword evidence="12" id="KW-0175">Coiled coil</keyword>
<evidence type="ECO:0000313" key="16">
    <source>
        <dbReference type="Proteomes" id="UP000461585"/>
    </source>
</evidence>
<evidence type="ECO:0000256" key="2">
    <source>
        <dbReference type="ARBA" id="ARBA00022475"/>
    </source>
</evidence>
<dbReference type="Gene3D" id="6.10.340.10">
    <property type="match status" value="1"/>
</dbReference>
<dbReference type="GO" id="GO:0005524">
    <property type="term" value="F:ATP binding"/>
    <property type="evidence" value="ECO:0007669"/>
    <property type="project" value="UniProtKB-KW"/>
</dbReference>
<comment type="caution">
    <text evidence="15">The sequence shown here is derived from an EMBL/GenBank/DDBJ whole genome shotgun (WGS) entry which is preliminary data.</text>
</comment>
<feature type="transmembrane region" description="Helical" evidence="13">
    <location>
        <begin position="12"/>
        <end position="34"/>
    </location>
</feature>
<keyword evidence="2" id="KW-1003">Cell membrane</keyword>
<dbReference type="Pfam" id="PF06580">
    <property type="entry name" value="His_kinase"/>
    <property type="match status" value="1"/>
</dbReference>
<dbReference type="InterPro" id="IPR003594">
    <property type="entry name" value="HATPase_dom"/>
</dbReference>